<dbReference type="STRING" id="1121421.SAMN02745123_02401"/>
<feature type="transmembrane region" description="Helical" evidence="5">
    <location>
        <begin position="26"/>
        <end position="49"/>
    </location>
</feature>
<organism evidence="6 7">
    <name type="scientific">Desulforamulus aeronauticus DSM 10349</name>
    <dbReference type="NCBI Taxonomy" id="1121421"/>
    <lineage>
        <taxon>Bacteria</taxon>
        <taxon>Bacillati</taxon>
        <taxon>Bacillota</taxon>
        <taxon>Clostridia</taxon>
        <taxon>Eubacteriales</taxon>
        <taxon>Peptococcaceae</taxon>
        <taxon>Desulforamulus</taxon>
    </lineage>
</organism>
<accession>A0A1M6TNX6</accession>
<dbReference type="RefSeq" id="WP_072914623.1">
    <property type="nucleotide sequence ID" value="NZ_FRAR01000017.1"/>
</dbReference>
<dbReference type="InterPro" id="IPR032531">
    <property type="entry name" value="DUF4956"/>
</dbReference>
<dbReference type="GO" id="GO:0016020">
    <property type="term" value="C:membrane"/>
    <property type="evidence" value="ECO:0007669"/>
    <property type="project" value="UniProtKB-SubCell"/>
</dbReference>
<evidence type="ECO:0000256" key="4">
    <source>
        <dbReference type="ARBA" id="ARBA00023136"/>
    </source>
</evidence>
<evidence type="ECO:0000256" key="2">
    <source>
        <dbReference type="ARBA" id="ARBA00022692"/>
    </source>
</evidence>
<evidence type="ECO:0000313" key="6">
    <source>
        <dbReference type="EMBL" id="SHK58616.1"/>
    </source>
</evidence>
<dbReference type="AlphaFoldDB" id="A0A1M6TNX6"/>
<name>A0A1M6TNX6_9FIRM</name>
<evidence type="ECO:0000256" key="3">
    <source>
        <dbReference type="ARBA" id="ARBA00022989"/>
    </source>
</evidence>
<feature type="transmembrane region" description="Helical" evidence="5">
    <location>
        <begin position="111"/>
        <end position="144"/>
    </location>
</feature>
<dbReference type="EMBL" id="FRAR01000017">
    <property type="protein sequence ID" value="SHK58616.1"/>
    <property type="molecule type" value="Genomic_DNA"/>
</dbReference>
<dbReference type="Proteomes" id="UP000183997">
    <property type="component" value="Unassembled WGS sequence"/>
</dbReference>
<evidence type="ECO:0000256" key="5">
    <source>
        <dbReference type="SAM" id="Phobius"/>
    </source>
</evidence>
<feature type="transmembrane region" description="Helical" evidence="5">
    <location>
        <begin position="61"/>
        <end position="91"/>
    </location>
</feature>
<keyword evidence="7" id="KW-1185">Reference proteome</keyword>
<gene>
    <name evidence="6" type="ORF">SAMN02745123_02401</name>
</gene>
<evidence type="ECO:0008006" key="8">
    <source>
        <dbReference type="Google" id="ProtNLM"/>
    </source>
</evidence>
<dbReference type="Pfam" id="PF16316">
    <property type="entry name" value="DUF4956"/>
    <property type="match status" value="1"/>
</dbReference>
<dbReference type="InterPro" id="IPR035906">
    <property type="entry name" value="MetI-like_sf"/>
</dbReference>
<dbReference type="SUPFAM" id="SSF161098">
    <property type="entry name" value="MetI-like"/>
    <property type="match status" value="1"/>
</dbReference>
<evidence type="ECO:0000313" key="7">
    <source>
        <dbReference type="Proteomes" id="UP000183997"/>
    </source>
</evidence>
<keyword evidence="3 5" id="KW-1133">Transmembrane helix</keyword>
<comment type="subcellular location">
    <subcellularLocation>
        <location evidence="1">Membrane</location>
        <topology evidence="1">Multi-pass membrane protein</topology>
    </subcellularLocation>
</comment>
<keyword evidence="2 5" id="KW-0812">Transmembrane</keyword>
<evidence type="ECO:0000256" key="1">
    <source>
        <dbReference type="ARBA" id="ARBA00004141"/>
    </source>
</evidence>
<sequence length="232" mass="25621">MNNSPQTFNFSDIFKNNFLKNAVTDFSVVDISLTLLISFFIGLFIYAVYKKTFNGVMYSRNFNISLLAMSMITTLIIMGVTSNIVLSLGMVGALSIVRFRTAVKDPIDIVFLFWAIAGGIVTGAGLYLLAIVGSLVVGLMLIVFTRKTMSEIPYMIVVNCTNSVAEESLLEKLRQHVKRMNIKTKAVRANQGIELTVEVRLNNENTSFVHELSAIEGVNDVVLVSYNGELAV</sequence>
<reference evidence="7" key="1">
    <citation type="submission" date="2016-11" db="EMBL/GenBank/DDBJ databases">
        <authorList>
            <person name="Varghese N."/>
            <person name="Submissions S."/>
        </authorList>
    </citation>
    <scope>NUCLEOTIDE SEQUENCE [LARGE SCALE GENOMIC DNA]</scope>
    <source>
        <strain evidence="7">DSM 10349</strain>
    </source>
</reference>
<keyword evidence="4 5" id="KW-0472">Membrane</keyword>
<proteinExistence type="predicted"/>
<dbReference type="OrthoDB" id="9803265at2"/>
<protein>
    <recommendedName>
        <fullName evidence="8">DUF4956 domain-containing protein</fullName>
    </recommendedName>
</protein>